<dbReference type="InterPro" id="IPR003339">
    <property type="entry name" value="ABC/ECF_trnsptr_transmembrane"/>
</dbReference>
<sequence>MGKGILQTSVQNRGLVLDPRTKLLLLFTMAVFVLGYMGGEKLQLLTPIFCILPAVFLLTAKKYKTAIGYILIYSASFLAFVFWGDKTSGIINFLLLGICGILARFLPCMMMGAYMISTTTVSEFTAAMQRMHLSDKIIIPLSVMFRFFPTVIDEFVSINAAMKMRDIRIGGRNFSKMFEYRIVPLMTCCVKIGEELSAAALTRGLG</sequence>
<keyword evidence="3 6" id="KW-0812">Transmembrane</keyword>
<dbReference type="EMBL" id="VUNI01000019">
    <property type="protein sequence ID" value="MST75496.1"/>
    <property type="molecule type" value="Genomic_DNA"/>
</dbReference>
<proteinExistence type="predicted"/>
<accession>A0A6L5YU47</accession>
<organism evidence="7 8">
    <name type="scientific">Roseburia porci</name>
    <dbReference type="NCBI Taxonomy" id="2605790"/>
    <lineage>
        <taxon>Bacteria</taxon>
        <taxon>Bacillati</taxon>
        <taxon>Bacillota</taxon>
        <taxon>Clostridia</taxon>
        <taxon>Lachnospirales</taxon>
        <taxon>Lachnospiraceae</taxon>
        <taxon>Roseburia</taxon>
    </lineage>
</organism>
<feature type="transmembrane region" description="Helical" evidence="6">
    <location>
        <begin position="44"/>
        <end position="60"/>
    </location>
</feature>
<dbReference type="CDD" id="cd16914">
    <property type="entry name" value="EcfT"/>
    <property type="match status" value="1"/>
</dbReference>
<evidence type="ECO:0000256" key="4">
    <source>
        <dbReference type="ARBA" id="ARBA00022989"/>
    </source>
</evidence>
<dbReference type="Pfam" id="PF02361">
    <property type="entry name" value="CbiQ"/>
    <property type="match status" value="1"/>
</dbReference>
<reference evidence="7 8" key="1">
    <citation type="submission" date="2019-08" db="EMBL/GenBank/DDBJ databases">
        <title>In-depth cultivation of the pig gut microbiome towards novel bacterial diversity and tailored functional studies.</title>
        <authorList>
            <person name="Wylensek D."/>
            <person name="Hitch T.C.A."/>
            <person name="Clavel T."/>
        </authorList>
    </citation>
    <scope>NUCLEOTIDE SEQUENCE [LARGE SCALE GENOMIC DNA]</scope>
    <source>
        <strain evidence="7 8">MUC/MUC-530-WT-4D</strain>
    </source>
</reference>
<protein>
    <submittedName>
        <fullName evidence="7">Energy-coupling factor transporter transmembrane protein EcfT</fullName>
    </submittedName>
</protein>
<gene>
    <name evidence="7" type="ORF">FYJ75_10785</name>
</gene>
<evidence type="ECO:0000256" key="1">
    <source>
        <dbReference type="ARBA" id="ARBA00004141"/>
    </source>
</evidence>
<dbReference type="AlphaFoldDB" id="A0A6L5YU47"/>
<name>A0A6L5YU47_9FIRM</name>
<dbReference type="RefSeq" id="WP_154430458.1">
    <property type="nucleotide sequence ID" value="NZ_VUNI01000019.1"/>
</dbReference>
<evidence type="ECO:0000256" key="3">
    <source>
        <dbReference type="ARBA" id="ARBA00022692"/>
    </source>
</evidence>
<dbReference type="GO" id="GO:0005886">
    <property type="term" value="C:plasma membrane"/>
    <property type="evidence" value="ECO:0007669"/>
    <property type="project" value="UniProtKB-ARBA"/>
</dbReference>
<comment type="caution">
    <text evidence="7">The sequence shown here is derived from an EMBL/GenBank/DDBJ whole genome shotgun (WGS) entry which is preliminary data.</text>
</comment>
<feature type="transmembrane region" description="Helical" evidence="6">
    <location>
        <begin position="67"/>
        <end position="84"/>
    </location>
</feature>
<keyword evidence="2" id="KW-1003">Cell membrane</keyword>
<evidence type="ECO:0000313" key="8">
    <source>
        <dbReference type="Proteomes" id="UP000474024"/>
    </source>
</evidence>
<evidence type="ECO:0000313" key="7">
    <source>
        <dbReference type="EMBL" id="MST75496.1"/>
    </source>
</evidence>
<dbReference type="InterPro" id="IPR051611">
    <property type="entry name" value="ECF_transporter_component"/>
</dbReference>
<feature type="transmembrane region" description="Helical" evidence="6">
    <location>
        <begin position="90"/>
        <end position="107"/>
    </location>
</feature>
<dbReference type="PANTHER" id="PTHR34857:SF2">
    <property type="entry name" value="SLL0384 PROTEIN"/>
    <property type="match status" value="1"/>
</dbReference>
<feature type="transmembrane region" description="Helical" evidence="6">
    <location>
        <begin position="21"/>
        <end position="38"/>
    </location>
</feature>
<evidence type="ECO:0000256" key="2">
    <source>
        <dbReference type="ARBA" id="ARBA00022475"/>
    </source>
</evidence>
<evidence type="ECO:0000256" key="5">
    <source>
        <dbReference type="ARBA" id="ARBA00023136"/>
    </source>
</evidence>
<dbReference type="PANTHER" id="PTHR34857">
    <property type="entry name" value="SLL0384 PROTEIN"/>
    <property type="match status" value="1"/>
</dbReference>
<dbReference type="Proteomes" id="UP000474024">
    <property type="component" value="Unassembled WGS sequence"/>
</dbReference>
<keyword evidence="8" id="KW-1185">Reference proteome</keyword>
<evidence type="ECO:0000256" key="6">
    <source>
        <dbReference type="SAM" id="Phobius"/>
    </source>
</evidence>
<keyword evidence="4 6" id="KW-1133">Transmembrane helix</keyword>
<keyword evidence="5 6" id="KW-0472">Membrane</keyword>
<comment type="subcellular location">
    <subcellularLocation>
        <location evidence="1">Membrane</location>
        <topology evidence="1">Multi-pass membrane protein</topology>
    </subcellularLocation>
</comment>